<dbReference type="AlphaFoldDB" id="A0A1H6QKW2"/>
<name>A0A1H6QKW2_9BACT</name>
<sequence>MFISGLACIQTMLTHCYSDIGFNSYNLLKIHLMVLFSKYKNTLWVYNKVLSFTQRL</sequence>
<gene>
    <name evidence="1" type="ORF">SAMN04487995_0408</name>
</gene>
<evidence type="ECO:0000313" key="1">
    <source>
        <dbReference type="EMBL" id="SEI40110.1"/>
    </source>
</evidence>
<reference evidence="1 2" key="1">
    <citation type="submission" date="2016-10" db="EMBL/GenBank/DDBJ databases">
        <authorList>
            <person name="de Groot N.N."/>
        </authorList>
    </citation>
    <scope>NUCLEOTIDE SEQUENCE [LARGE SCALE GENOMIC DNA]</scope>
    <source>
        <strain evidence="1 2">DSM 19938</strain>
    </source>
</reference>
<dbReference type="Proteomes" id="UP000199532">
    <property type="component" value="Unassembled WGS sequence"/>
</dbReference>
<dbReference type="STRING" id="408657.SAMN04487995_0408"/>
<evidence type="ECO:0000313" key="2">
    <source>
        <dbReference type="Proteomes" id="UP000199532"/>
    </source>
</evidence>
<accession>A0A1H6QKW2</accession>
<proteinExistence type="predicted"/>
<organism evidence="1 2">
    <name type="scientific">Dyadobacter koreensis</name>
    <dbReference type="NCBI Taxonomy" id="408657"/>
    <lineage>
        <taxon>Bacteria</taxon>
        <taxon>Pseudomonadati</taxon>
        <taxon>Bacteroidota</taxon>
        <taxon>Cytophagia</taxon>
        <taxon>Cytophagales</taxon>
        <taxon>Spirosomataceae</taxon>
        <taxon>Dyadobacter</taxon>
    </lineage>
</organism>
<protein>
    <submittedName>
        <fullName evidence="1">Uncharacterized protein</fullName>
    </submittedName>
</protein>
<keyword evidence="2" id="KW-1185">Reference proteome</keyword>
<dbReference type="EMBL" id="FNXY01000001">
    <property type="protein sequence ID" value="SEI40110.1"/>
    <property type="molecule type" value="Genomic_DNA"/>
</dbReference>